<dbReference type="InterPro" id="IPR017853">
    <property type="entry name" value="GH"/>
</dbReference>
<keyword evidence="3" id="KW-1185">Reference proteome</keyword>
<evidence type="ECO:0000256" key="1">
    <source>
        <dbReference type="SAM" id="MobiDB-lite"/>
    </source>
</evidence>
<dbReference type="EMBL" id="MPVP01000045">
    <property type="protein sequence ID" value="OMD34941.1"/>
    <property type="molecule type" value="Genomic_DNA"/>
</dbReference>
<evidence type="ECO:0000313" key="2">
    <source>
        <dbReference type="EMBL" id="OMD34941.1"/>
    </source>
</evidence>
<comment type="caution">
    <text evidence="2">The sequence shown here is derived from an EMBL/GenBank/DDBJ whole genome shotgun (WGS) entry which is preliminary data.</text>
</comment>
<organism evidence="2 3">
    <name type="scientific">Paenibacillus odorifer</name>
    <dbReference type="NCBI Taxonomy" id="189426"/>
    <lineage>
        <taxon>Bacteria</taxon>
        <taxon>Bacillati</taxon>
        <taxon>Bacillota</taxon>
        <taxon>Bacilli</taxon>
        <taxon>Bacillales</taxon>
        <taxon>Paenibacillaceae</taxon>
        <taxon>Paenibacillus</taxon>
    </lineage>
</organism>
<reference evidence="2 3" key="1">
    <citation type="submission" date="2016-11" db="EMBL/GenBank/DDBJ databases">
        <title>Paenibacillus species isolates.</title>
        <authorList>
            <person name="Beno S.M."/>
        </authorList>
    </citation>
    <scope>NUCLEOTIDE SEQUENCE [LARGE SCALE GENOMIC DNA]</scope>
    <source>
        <strain evidence="2 3">FSL H7-0433</strain>
    </source>
</reference>
<dbReference type="SUPFAM" id="SSF51445">
    <property type="entry name" value="(Trans)glycosidases"/>
    <property type="match status" value="1"/>
</dbReference>
<accession>A0ABX3GQR9</accession>
<protein>
    <submittedName>
        <fullName evidence="2">Uncharacterized protein</fullName>
    </submittedName>
</protein>
<gene>
    <name evidence="2" type="ORF">BSO21_10010</name>
</gene>
<dbReference type="RefSeq" id="WP_076218554.1">
    <property type="nucleotide sequence ID" value="NZ_MPVM01000002.1"/>
</dbReference>
<feature type="compositionally biased region" description="Polar residues" evidence="1">
    <location>
        <begin position="1"/>
        <end position="15"/>
    </location>
</feature>
<name>A0ABX3GQR9_9BACL</name>
<feature type="region of interest" description="Disordered" evidence="1">
    <location>
        <begin position="1"/>
        <end position="30"/>
    </location>
</feature>
<dbReference type="Proteomes" id="UP000187158">
    <property type="component" value="Unassembled WGS sequence"/>
</dbReference>
<sequence length="540" mass="59465">MTNQYPWNSNTTPPIASQDDPRYETPGGAQHKVDTHVNVTSNIADRAVTQPKIARGAVGANQIDPALLEHYGDIATNAKFEVIDEQLADTGVSTLGDLHMVFQYNYENDPSRLKRLKAMGINTVILPYHVAAWQRDIARVQAFISRNNEYGLYTILEADTDKLIGSSFQQELDFLSSMDDLPGLIGYYTLDEPVWKNIPIADQILTYTRMKTITSKNIFISEVPLLTGRETRFQTYYTPKSYDMYIINTYYSHLSAEDIVSNIVKSVTNFYRYGLTTPKNIIANFPFFSDSTYPYPATESTTRAHIEGWKAFFSGNYCVFAHDNPAFATAIDNDEDYQKYVGIIATSLKANDVNQLRQFLNGINVVKESNLEKTNILGRLKILLSAVGDGVVLVPEADTNLSTPILYGTDHAQNNVLWAFSRGGTATVKNVVATDTSTTSLYPGGITIGGGIRIKKYLVGSATLDFGTVSTGSFKELTIPVSGALVGDSVVCNAFVQPSRMIDYKAFVSAAGIVTICLKNGTAADIVVGSTTWYVDVTNR</sequence>
<evidence type="ECO:0000313" key="3">
    <source>
        <dbReference type="Proteomes" id="UP000187158"/>
    </source>
</evidence>
<proteinExistence type="predicted"/>